<organism evidence="2 3">
    <name type="scientific">Acrobeloides nanus</name>
    <dbReference type="NCBI Taxonomy" id="290746"/>
    <lineage>
        <taxon>Eukaryota</taxon>
        <taxon>Metazoa</taxon>
        <taxon>Ecdysozoa</taxon>
        <taxon>Nematoda</taxon>
        <taxon>Chromadorea</taxon>
        <taxon>Rhabditida</taxon>
        <taxon>Tylenchina</taxon>
        <taxon>Cephalobomorpha</taxon>
        <taxon>Cephaloboidea</taxon>
        <taxon>Cephalobidae</taxon>
        <taxon>Acrobeloides</taxon>
    </lineage>
</organism>
<name>A0A914DGI5_9BILA</name>
<evidence type="ECO:0000313" key="3">
    <source>
        <dbReference type="WBParaSite" id="ACRNAN_scaffold2624.g16821.t1"/>
    </source>
</evidence>
<keyword evidence="2" id="KW-1185">Reference proteome</keyword>
<keyword evidence="1" id="KW-0732">Signal</keyword>
<dbReference type="Proteomes" id="UP000887540">
    <property type="component" value="Unplaced"/>
</dbReference>
<sequence length="272" mass="28914">MEPSIFNFVFIFVLASVTVPTINAQTLAQACTALNNSTNLTTTFVDGNGLCNFFVRIPNMTYDATLDVCNTALSRAQTTCQVAMLANQSDVNTYIQRGLLRATDKFLIGLRRPNCTTNWAWEYYNGTKVPFSMPVGDIPNLPSQNVNCSSLYVGYTGSQFTPAGSDFSTDLLGCTCGVSNASVSTLSISTSTTMTSIPFTTTSISTTTTMTSSIPLTTTSISTTTTSAASNSTTAGGSSNANITTTSPKNLAISRNIMSSIFIIPCVLYVVY</sequence>
<accession>A0A914DGI5</accession>
<feature type="chain" id="PRO_5037161651" evidence="1">
    <location>
        <begin position="25"/>
        <end position="272"/>
    </location>
</feature>
<proteinExistence type="predicted"/>
<dbReference type="AlphaFoldDB" id="A0A914DGI5"/>
<evidence type="ECO:0000313" key="2">
    <source>
        <dbReference type="Proteomes" id="UP000887540"/>
    </source>
</evidence>
<evidence type="ECO:0000256" key="1">
    <source>
        <dbReference type="SAM" id="SignalP"/>
    </source>
</evidence>
<reference evidence="3" key="1">
    <citation type="submission" date="2022-11" db="UniProtKB">
        <authorList>
            <consortium name="WormBaseParasite"/>
        </authorList>
    </citation>
    <scope>IDENTIFICATION</scope>
</reference>
<dbReference type="InterPro" id="IPR016187">
    <property type="entry name" value="CTDL_fold"/>
</dbReference>
<protein>
    <submittedName>
        <fullName evidence="3">C-type lectin domain-containing protein</fullName>
    </submittedName>
</protein>
<dbReference type="SUPFAM" id="SSF56436">
    <property type="entry name" value="C-type lectin-like"/>
    <property type="match status" value="1"/>
</dbReference>
<feature type="signal peptide" evidence="1">
    <location>
        <begin position="1"/>
        <end position="24"/>
    </location>
</feature>
<dbReference type="WBParaSite" id="ACRNAN_scaffold2624.g16821.t1">
    <property type="protein sequence ID" value="ACRNAN_scaffold2624.g16821.t1"/>
    <property type="gene ID" value="ACRNAN_scaffold2624.g16821"/>
</dbReference>